<feature type="compositionally biased region" description="Basic residues" evidence="1">
    <location>
        <begin position="707"/>
        <end position="717"/>
    </location>
</feature>
<feature type="region of interest" description="Disordered" evidence="1">
    <location>
        <begin position="149"/>
        <end position="168"/>
    </location>
</feature>
<comment type="caution">
    <text evidence="4">The sequence shown here is derived from an EMBL/GenBank/DDBJ whole genome shotgun (WGS) entry which is preliminary data.</text>
</comment>
<evidence type="ECO:0000256" key="2">
    <source>
        <dbReference type="SAM" id="Phobius"/>
    </source>
</evidence>
<feature type="transmembrane region" description="Helical" evidence="2">
    <location>
        <begin position="500"/>
        <end position="527"/>
    </location>
</feature>
<dbReference type="PROSITE" id="PS52052">
    <property type="entry name" value="PEHE"/>
    <property type="match status" value="1"/>
</dbReference>
<feature type="compositionally biased region" description="Polar residues" evidence="1">
    <location>
        <begin position="154"/>
        <end position="164"/>
    </location>
</feature>
<feature type="non-terminal residue" evidence="4">
    <location>
        <position position="1"/>
    </location>
</feature>
<dbReference type="Gene3D" id="6.10.250.3170">
    <property type="match status" value="1"/>
</dbReference>
<dbReference type="PANTHER" id="PTHR22443">
    <property type="entry name" value="NON-SPECIFIC LETHAL 1, ISOFORM M"/>
    <property type="match status" value="1"/>
</dbReference>
<dbReference type="SMART" id="SM01300">
    <property type="entry name" value="PEHE"/>
    <property type="match status" value="1"/>
</dbReference>
<keyword evidence="2" id="KW-0812">Transmembrane</keyword>
<gene>
    <name evidence="4" type="primary">Kansl1</name>
    <name evidence="4" type="ORF">GTO92_0016219</name>
</gene>
<name>A0ABS2YWD6_POLSE</name>
<dbReference type="Proteomes" id="UP001166052">
    <property type="component" value="Unassembled WGS sequence"/>
</dbReference>
<keyword evidence="5" id="KW-1185">Reference proteome</keyword>
<feature type="region of interest" description="Disordered" evidence="1">
    <location>
        <begin position="1059"/>
        <end position="1113"/>
    </location>
</feature>
<feature type="compositionally biased region" description="Polar residues" evidence="1">
    <location>
        <begin position="835"/>
        <end position="857"/>
    </location>
</feature>
<feature type="non-terminal residue" evidence="4">
    <location>
        <position position="1150"/>
    </location>
</feature>
<feature type="region of interest" description="Disordered" evidence="1">
    <location>
        <begin position="704"/>
        <end position="732"/>
    </location>
</feature>
<evidence type="ECO:0000313" key="4">
    <source>
        <dbReference type="EMBL" id="MBN3290218.1"/>
    </source>
</evidence>
<dbReference type="EMBL" id="JAAWVN010007174">
    <property type="protein sequence ID" value="MBN3290218.1"/>
    <property type="molecule type" value="Genomic_DNA"/>
</dbReference>
<keyword evidence="2" id="KW-0472">Membrane</keyword>
<feature type="compositionally biased region" description="Basic and acidic residues" evidence="1">
    <location>
        <begin position="1059"/>
        <end position="1069"/>
    </location>
</feature>
<dbReference type="InterPro" id="IPR029332">
    <property type="entry name" value="PEHE_dom"/>
</dbReference>
<proteinExistence type="predicted"/>
<reference evidence="4" key="1">
    <citation type="journal article" date="2021" name="Cell">
        <title>Tracing the genetic footprints of vertebrate landing in non-teleost ray-finned fishes.</title>
        <authorList>
            <person name="Bi X."/>
            <person name="Wang K."/>
            <person name="Yang L."/>
            <person name="Pan H."/>
            <person name="Jiang H."/>
            <person name="Wei Q."/>
            <person name="Fang M."/>
            <person name="Yu H."/>
            <person name="Zhu C."/>
            <person name="Cai Y."/>
            <person name="He Y."/>
            <person name="Gan X."/>
            <person name="Zeng H."/>
            <person name="Yu D."/>
            <person name="Zhu Y."/>
            <person name="Jiang H."/>
            <person name="Qiu Q."/>
            <person name="Yang H."/>
            <person name="Zhang Y.E."/>
            <person name="Wang W."/>
            <person name="Zhu M."/>
            <person name="He S."/>
            <person name="Zhang G."/>
        </authorList>
    </citation>
    <scope>NUCLEOTIDE SEQUENCE</scope>
    <source>
        <strain evidence="4">Bchr_001</strain>
    </source>
</reference>
<keyword evidence="2" id="KW-1133">Transmembrane helix</keyword>
<feature type="region of interest" description="Disordered" evidence="1">
    <location>
        <begin position="941"/>
        <end position="1033"/>
    </location>
</feature>
<dbReference type="InterPro" id="IPR026180">
    <property type="entry name" value="NSL1"/>
</dbReference>
<dbReference type="PANTHER" id="PTHR22443:SF19">
    <property type="entry name" value="KAT8 REGULATORY NSL COMPLEX SUBUNIT 1-RELATED"/>
    <property type="match status" value="1"/>
</dbReference>
<feature type="compositionally biased region" description="Basic and acidic residues" evidence="1">
    <location>
        <begin position="798"/>
        <end position="813"/>
    </location>
</feature>
<dbReference type="Pfam" id="PF15275">
    <property type="entry name" value="PEHE"/>
    <property type="match status" value="1"/>
</dbReference>
<protein>
    <submittedName>
        <fullName evidence="4">KANL1 protein</fullName>
    </submittedName>
</protein>
<evidence type="ECO:0000259" key="3">
    <source>
        <dbReference type="PROSITE" id="PS52052"/>
    </source>
</evidence>
<feature type="compositionally biased region" description="Basic and acidic residues" evidence="1">
    <location>
        <begin position="1015"/>
        <end position="1027"/>
    </location>
</feature>
<accession>A0ABS2YWD6</accession>
<feature type="domain" description="PEHE" evidence="3">
    <location>
        <begin position="892"/>
        <end position="1043"/>
    </location>
</feature>
<evidence type="ECO:0000256" key="1">
    <source>
        <dbReference type="SAM" id="MobiDB-lite"/>
    </source>
</evidence>
<organism evidence="4 5">
    <name type="scientific">Polypterus senegalus</name>
    <name type="common">Senegal bichir</name>
    <dbReference type="NCBI Taxonomy" id="55291"/>
    <lineage>
        <taxon>Eukaryota</taxon>
        <taxon>Metazoa</taxon>
        <taxon>Chordata</taxon>
        <taxon>Craniata</taxon>
        <taxon>Vertebrata</taxon>
        <taxon>Euteleostomi</taxon>
        <taxon>Actinopterygii</taxon>
        <taxon>Polypteriformes</taxon>
        <taxon>Polypteridae</taxon>
        <taxon>Polypterus</taxon>
    </lineage>
</organism>
<feature type="region of interest" description="Disordered" evidence="1">
    <location>
        <begin position="785"/>
        <end position="816"/>
    </location>
</feature>
<sequence>MAAMAPALTDAPGEAHHIRFKVAPPSSTLSPGSVENNSNASNILISSNGTTKHKAIVSTTTAEDLGFCSSPKKEEQQQRSKLPALVTSFLCSDVPPVGSTKDPVKLQGVFFKQASLKSRTRLNPTIFNNSNIKAELLAARQHQTLEFSGDNRKTMSGSGQTPVNGLSKKVTKSAVDTDSGGPGIFATANGGKTMPVVSSDQEQLIPEGIFKDGITSCTIIKGEALEELPVGNLRNLVASESFTAVNPLSPCTDAADSRTGKNGVLNPGFSLGSESEGWSTSRQINPLSSPSLSPFSTLDAEIRARTLQNQSRQNEIESRVRRLRKRLQVVQAKQVERHVQQQLGGFLQTSFSKLPSLDSLRQRSPAVLTRKAEAALRRVATENSTSDGLGQFLKSGTVPTELERLFLSGTANLMATERAFDSDVTDSSSGGETDIEEEELTKVDIEQRHFPLLQSLLAIPSLDPNKPCRSNLLPPVCRGDFCQSADQPDLPLICAHAQRVLVQVVVCSFLTVLFLVLYLSVILRIFFQDNHMLDVESASPNPVPLKAYVSSKPVNGVVNSLYPSFTFTGSPDSSDTEDTLTKKQRLNLTSTSLDSTCVAARTRPIVGCKKRRLVRPSSVINLNRKVQRASVPRCSCDINPSCVMCGNRASQFTGESSYDAPIMERLSQFDPCLHPILSFPDDVSLNLHFQGVLKSHWQSKPLEKIKPPKKLSLKHKLSLSSKTPDATSKEKHKLGNSLLAAVRLSHHKLRTEKIHRQHIDDLLSASKLERASVCKAVERPAMLTPTSCDKSHKRRPRDHSLERTEVAPRHFVDTENPCSSLASLQTRAHSPLMRQLSTSSENSTPVAANSQSTSSTLPVRRRRGESSFDINNIVIPMSVAATTRVEKLQYKEILTPSWREVDICSQPIAEEDDAAEVEDLSDAMFAAMHLKCEELERSRWTWTASAPAQRRGSRSYKSLDGRTTPLLGGTNPSTPQPSSPDTGHFHTLQDFVPMPSPCSPASPDLISNPYTPGSRDSHRPQSSEDTRCSTPDLSFEELTVQPWERRNFPLLDDPVIDCGDHSELQDRPPRNIRRVSGSKSVNKETENGTAPPLPVKSAEGLGRRKRSRGPKTVDHVAEVSSRVKRSCCRQTNTVHRIEITSARTTTVQHG</sequence>
<evidence type="ECO:0000313" key="5">
    <source>
        <dbReference type="Proteomes" id="UP001166052"/>
    </source>
</evidence>
<feature type="region of interest" description="Disordered" evidence="1">
    <location>
        <begin position="833"/>
        <end position="863"/>
    </location>
</feature>